<keyword evidence="3" id="KW-1003">Cell membrane</keyword>
<dbReference type="EMBL" id="CP102480">
    <property type="protein sequence ID" value="UUX49368.1"/>
    <property type="molecule type" value="Genomic_DNA"/>
</dbReference>
<protein>
    <submittedName>
        <fullName evidence="14">Mechanosensitive ion channel</fullName>
    </submittedName>
</protein>
<feature type="transmembrane region" description="Helical" evidence="8">
    <location>
        <begin position="187"/>
        <end position="210"/>
    </location>
</feature>
<feature type="region of interest" description="Disordered" evidence="7">
    <location>
        <begin position="765"/>
        <end position="830"/>
    </location>
</feature>
<dbReference type="SUPFAM" id="SSF50182">
    <property type="entry name" value="Sm-like ribonucleoproteins"/>
    <property type="match status" value="1"/>
</dbReference>
<dbReference type="PANTHER" id="PTHR30460:SF0">
    <property type="entry name" value="MODERATE CONDUCTANCE MECHANOSENSITIVE CHANNEL YBIO"/>
    <property type="match status" value="1"/>
</dbReference>
<comment type="subcellular location">
    <subcellularLocation>
        <location evidence="1">Cell membrane</location>
        <topology evidence="1">Multi-pass membrane protein</topology>
    </subcellularLocation>
</comment>
<dbReference type="InterPro" id="IPR057485">
    <property type="entry name" value="YbiO-like_TM1"/>
</dbReference>
<dbReference type="Gene3D" id="2.30.30.60">
    <property type="match status" value="1"/>
</dbReference>
<evidence type="ECO:0000259" key="12">
    <source>
        <dbReference type="Pfam" id="PF21088"/>
    </source>
</evidence>
<evidence type="ECO:0000256" key="1">
    <source>
        <dbReference type="ARBA" id="ARBA00004651"/>
    </source>
</evidence>
<feature type="transmembrane region" description="Helical" evidence="8">
    <location>
        <begin position="143"/>
        <end position="167"/>
    </location>
</feature>
<organism evidence="14 15">
    <name type="scientific">Nisaea acidiphila</name>
    <dbReference type="NCBI Taxonomy" id="1862145"/>
    <lineage>
        <taxon>Bacteria</taxon>
        <taxon>Pseudomonadati</taxon>
        <taxon>Pseudomonadota</taxon>
        <taxon>Alphaproteobacteria</taxon>
        <taxon>Rhodospirillales</taxon>
        <taxon>Thalassobaculaceae</taxon>
        <taxon>Nisaea</taxon>
    </lineage>
</organism>
<feature type="transmembrane region" description="Helical" evidence="8">
    <location>
        <begin position="513"/>
        <end position="532"/>
    </location>
</feature>
<feature type="transmembrane region" description="Helical" evidence="8">
    <location>
        <begin position="464"/>
        <end position="490"/>
    </location>
</feature>
<dbReference type="Gene3D" id="1.10.287.1260">
    <property type="match status" value="1"/>
</dbReference>
<feature type="compositionally biased region" description="Basic and acidic residues" evidence="7">
    <location>
        <begin position="774"/>
        <end position="802"/>
    </location>
</feature>
<dbReference type="Pfam" id="PF21082">
    <property type="entry name" value="MS_channel_3rd"/>
    <property type="match status" value="1"/>
</dbReference>
<feature type="transmembrane region" description="Helical" evidence="8">
    <location>
        <begin position="429"/>
        <end position="452"/>
    </location>
</feature>
<feature type="domain" description="Mechanosensitive ion channel MscS" evidence="10">
    <location>
        <begin position="559"/>
        <end position="622"/>
    </location>
</feature>
<evidence type="ECO:0000313" key="15">
    <source>
        <dbReference type="Proteomes" id="UP001060336"/>
    </source>
</evidence>
<proteinExistence type="inferred from homology"/>
<feature type="chain" id="PRO_5039912132" evidence="9">
    <location>
        <begin position="21"/>
        <end position="830"/>
    </location>
</feature>
<dbReference type="KEGG" id="naci:NUH88_18450"/>
<keyword evidence="5 8" id="KW-1133">Transmembrane helix</keyword>
<comment type="similarity">
    <text evidence="2">Belongs to the MscS (TC 1.A.23) family.</text>
</comment>
<dbReference type="PANTHER" id="PTHR30460">
    <property type="entry name" value="MODERATE CONDUCTANCE MECHANOSENSITIVE CHANNEL YBIO"/>
    <property type="match status" value="1"/>
</dbReference>
<evidence type="ECO:0000256" key="3">
    <source>
        <dbReference type="ARBA" id="ARBA00022475"/>
    </source>
</evidence>
<accession>A0A9J7APN2</accession>
<evidence type="ECO:0000256" key="4">
    <source>
        <dbReference type="ARBA" id="ARBA00022692"/>
    </source>
</evidence>
<dbReference type="InterPro" id="IPR006685">
    <property type="entry name" value="MscS_channel_2nd"/>
</dbReference>
<dbReference type="GO" id="GO:0005886">
    <property type="term" value="C:plasma membrane"/>
    <property type="evidence" value="ECO:0007669"/>
    <property type="project" value="UniProtKB-SubCell"/>
</dbReference>
<evidence type="ECO:0000256" key="6">
    <source>
        <dbReference type="ARBA" id="ARBA00023136"/>
    </source>
</evidence>
<dbReference type="Gene3D" id="3.30.70.100">
    <property type="match status" value="1"/>
</dbReference>
<dbReference type="Proteomes" id="UP001060336">
    <property type="component" value="Chromosome"/>
</dbReference>
<evidence type="ECO:0000256" key="8">
    <source>
        <dbReference type="SAM" id="Phobius"/>
    </source>
</evidence>
<feature type="domain" description="Moderate conductance mechanosensitive channel YbiO-like transmembrane helix 1" evidence="13">
    <location>
        <begin position="384"/>
        <end position="452"/>
    </location>
</feature>
<dbReference type="InterPro" id="IPR011014">
    <property type="entry name" value="MscS_channel_TM-2"/>
</dbReference>
<keyword evidence="9" id="KW-0732">Signal</keyword>
<name>A0A9J7APN2_9PROT</name>
<feature type="domain" description="Mechanosensitive ion channel MscS C-terminal" evidence="11">
    <location>
        <begin position="630"/>
        <end position="716"/>
    </location>
</feature>
<dbReference type="RefSeq" id="WP_257767967.1">
    <property type="nucleotide sequence ID" value="NZ_CP102480.1"/>
</dbReference>
<feature type="signal peptide" evidence="9">
    <location>
        <begin position="1"/>
        <end position="20"/>
    </location>
</feature>
<reference evidence="14" key="1">
    <citation type="submission" date="2022-08" db="EMBL/GenBank/DDBJ databases">
        <title>Nisaea acidiphila sp. nov., isolated from a marine algal debris and emended description of the genus Nisaea Urios et al. 2008.</title>
        <authorList>
            <person name="Kwon K."/>
        </authorList>
    </citation>
    <scope>NUCLEOTIDE SEQUENCE</scope>
    <source>
        <strain evidence="14">MEBiC11861</strain>
    </source>
</reference>
<feature type="transmembrane region" description="Helical" evidence="8">
    <location>
        <begin position="261"/>
        <end position="285"/>
    </location>
</feature>
<evidence type="ECO:0000259" key="10">
    <source>
        <dbReference type="Pfam" id="PF00924"/>
    </source>
</evidence>
<evidence type="ECO:0000313" key="14">
    <source>
        <dbReference type="EMBL" id="UUX49368.1"/>
    </source>
</evidence>
<dbReference type="AlphaFoldDB" id="A0A9J7APN2"/>
<dbReference type="InterPro" id="IPR010920">
    <property type="entry name" value="LSM_dom_sf"/>
</dbReference>
<dbReference type="SUPFAM" id="SSF82689">
    <property type="entry name" value="Mechanosensitive channel protein MscS (YggB), C-terminal domain"/>
    <property type="match status" value="1"/>
</dbReference>
<evidence type="ECO:0000259" key="13">
    <source>
        <dbReference type="Pfam" id="PF25392"/>
    </source>
</evidence>
<keyword evidence="15" id="KW-1185">Reference proteome</keyword>
<evidence type="ECO:0000259" key="11">
    <source>
        <dbReference type="Pfam" id="PF21082"/>
    </source>
</evidence>
<feature type="transmembrane region" description="Helical" evidence="8">
    <location>
        <begin position="297"/>
        <end position="320"/>
    </location>
</feature>
<dbReference type="SUPFAM" id="SSF82861">
    <property type="entry name" value="Mechanosensitive channel protein MscS (YggB), transmembrane region"/>
    <property type="match status" value="1"/>
</dbReference>
<gene>
    <name evidence="14" type="ORF">NUH88_18450</name>
</gene>
<dbReference type="InterPro" id="IPR049142">
    <property type="entry name" value="MS_channel_1st"/>
</dbReference>
<dbReference type="InterPro" id="IPR011066">
    <property type="entry name" value="MscS_channel_C_sf"/>
</dbReference>
<dbReference type="Pfam" id="PF25392">
    <property type="entry name" value="MS_channel_TM1"/>
    <property type="match status" value="1"/>
</dbReference>
<sequence length="830" mass="89777">MFGKSKIIAAALALALLSYAAFVPGSPAQAQASAQLAEQTTQSAKPADIKPAQIETLLSTLKDENERNALISKLETLLAVADKESEVEEAEAGIATAMSDIVTGISDFLQEAVTRLSETAIALTDVKSLVPLFNDLMADPGDLFVLAEWIGIIAAIVIGGLVAVHIVSRLIRRPVDRLETWAAEGSLLHSLAVFIPVLLLRALRAVVFFAVTQGILTTIDATNVQLAGRAFVFAVTFHLVSLAIVHTLLKPTGPLSRSLQVPPATGAYLSVWANRVIATGIYGVLGLDSAYILGLPYATYLFLEKVVYGVLWALTIAFVLQNRSSFGQTIAQRRDGSSRNPFWSLLAAVWHLIAIAYVTAGLVILMSMGDAGFLRLGEIAAFMIGIMIVWRLGWLAVDTAGRHLFSVSHELTDRFPSLEKRANRYVPHVLGGARVFISIAALGALLEVWGLQLSTFLASENGQILIRALATIVLVGGGAVIISEVVSLFVERRLKVLEETGTLSGRERTLLPLLRRAVVIVIGVLAIFVILSEIGVDITPLLAGAGVVGLAIGFGSQSLVKDVISGIFLLIEDTLNVGDYVDVGGKTGTVEALSIRTLRLRDVAGDLHTIPFGSVDVITNMTKEFAYALVDVGIAYREDADAVMKLLSEIGNEMVEDEKVKESITGPFEVFGVQDLADSSVNIRTRVKTRAGTQWSVRREFLRRVKRRFDAEGIEIPFPHQTLYFGEDKDGSAPPAYVKVSQARARKQGKDGAETGAEAEDYFQTANPEMADAEAARNAEKDAQDAERRRREEEQAKAAEEARETEEELAHDDPVEMIEDGKDPDKKTRS</sequence>
<feature type="transmembrane region" description="Helical" evidence="8">
    <location>
        <begin position="230"/>
        <end position="249"/>
    </location>
</feature>
<feature type="domain" description="Mechanosensitive ion channel transmembrane helices 2/3" evidence="12">
    <location>
        <begin position="518"/>
        <end position="557"/>
    </location>
</feature>
<keyword evidence="6 8" id="KW-0472">Membrane</keyword>
<dbReference type="InterPro" id="IPR045276">
    <property type="entry name" value="YbiO_bact"/>
</dbReference>
<dbReference type="GO" id="GO:0008381">
    <property type="term" value="F:mechanosensitive monoatomic ion channel activity"/>
    <property type="evidence" value="ECO:0007669"/>
    <property type="project" value="InterPro"/>
</dbReference>
<dbReference type="InterPro" id="IPR023408">
    <property type="entry name" value="MscS_beta-dom_sf"/>
</dbReference>
<feature type="compositionally biased region" description="Basic and acidic residues" evidence="7">
    <location>
        <begin position="811"/>
        <end position="830"/>
    </location>
</feature>
<feature type="transmembrane region" description="Helical" evidence="8">
    <location>
        <begin position="379"/>
        <end position="397"/>
    </location>
</feature>
<evidence type="ECO:0000256" key="9">
    <source>
        <dbReference type="SAM" id="SignalP"/>
    </source>
</evidence>
<dbReference type="Pfam" id="PF21088">
    <property type="entry name" value="MS_channel_1st"/>
    <property type="match status" value="1"/>
</dbReference>
<dbReference type="InterPro" id="IPR049278">
    <property type="entry name" value="MS_channel_C"/>
</dbReference>
<evidence type="ECO:0000256" key="5">
    <source>
        <dbReference type="ARBA" id="ARBA00022989"/>
    </source>
</evidence>
<keyword evidence="4 8" id="KW-0812">Transmembrane</keyword>
<feature type="transmembrane region" description="Helical" evidence="8">
    <location>
        <begin position="341"/>
        <end position="367"/>
    </location>
</feature>
<evidence type="ECO:0000256" key="2">
    <source>
        <dbReference type="ARBA" id="ARBA00008017"/>
    </source>
</evidence>
<dbReference type="Pfam" id="PF00924">
    <property type="entry name" value="MS_channel_2nd"/>
    <property type="match status" value="1"/>
</dbReference>
<evidence type="ECO:0000256" key="7">
    <source>
        <dbReference type="SAM" id="MobiDB-lite"/>
    </source>
</evidence>